<reference evidence="5" key="2">
    <citation type="submission" date="2025-08" db="UniProtKB">
        <authorList>
            <consortium name="RefSeq"/>
        </authorList>
    </citation>
    <scope>IDENTIFICATION</scope>
</reference>
<organism evidence="4 5">
    <name type="scientific">Solanum pennellii</name>
    <name type="common">Tomato</name>
    <name type="synonym">Lycopersicon pennellii</name>
    <dbReference type="NCBI Taxonomy" id="28526"/>
    <lineage>
        <taxon>Eukaryota</taxon>
        <taxon>Viridiplantae</taxon>
        <taxon>Streptophyta</taxon>
        <taxon>Embryophyta</taxon>
        <taxon>Tracheophyta</taxon>
        <taxon>Spermatophyta</taxon>
        <taxon>Magnoliopsida</taxon>
        <taxon>eudicotyledons</taxon>
        <taxon>Gunneridae</taxon>
        <taxon>Pentapetalae</taxon>
        <taxon>asterids</taxon>
        <taxon>lamiids</taxon>
        <taxon>Solanales</taxon>
        <taxon>Solanaceae</taxon>
        <taxon>Solanoideae</taxon>
        <taxon>Solaneae</taxon>
        <taxon>Solanum</taxon>
        <taxon>Solanum subgen. Lycopersicon</taxon>
    </lineage>
</organism>
<evidence type="ECO:0000313" key="4">
    <source>
        <dbReference type="Proteomes" id="UP000694930"/>
    </source>
</evidence>
<dbReference type="PANTHER" id="PTHR34482">
    <property type="entry name" value="DNA DAMAGE-INDUCIBLE PROTEIN 1-LIKE"/>
    <property type="match status" value="1"/>
</dbReference>
<name>A0ABM1GSS0_SOLPN</name>
<proteinExistence type="predicted"/>
<dbReference type="SUPFAM" id="SSF57756">
    <property type="entry name" value="Retrovirus zinc finger-like domains"/>
    <property type="match status" value="1"/>
</dbReference>
<feature type="region of interest" description="Disordered" evidence="2">
    <location>
        <begin position="26"/>
        <end position="49"/>
    </location>
</feature>
<accession>A0ABM1GSS0</accession>
<dbReference type="Gene3D" id="4.10.60.10">
    <property type="entry name" value="Zinc finger, CCHC-type"/>
    <property type="match status" value="1"/>
</dbReference>
<dbReference type="Pfam" id="PF00098">
    <property type="entry name" value="zf-CCHC"/>
    <property type="match status" value="1"/>
</dbReference>
<evidence type="ECO:0000313" key="5">
    <source>
        <dbReference type="RefSeq" id="XP_015075402.1"/>
    </source>
</evidence>
<protein>
    <submittedName>
        <fullName evidence="5">Uncharacterized protein LOC107019406</fullName>
    </submittedName>
</protein>
<evidence type="ECO:0000256" key="1">
    <source>
        <dbReference type="PROSITE-ProRule" id="PRU00047"/>
    </source>
</evidence>
<feature type="region of interest" description="Disordered" evidence="2">
    <location>
        <begin position="80"/>
        <end position="159"/>
    </location>
</feature>
<evidence type="ECO:0000259" key="3">
    <source>
        <dbReference type="PROSITE" id="PS50158"/>
    </source>
</evidence>
<feature type="compositionally biased region" description="Basic and acidic residues" evidence="2">
    <location>
        <begin position="89"/>
        <end position="104"/>
    </location>
</feature>
<dbReference type="InterPro" id="IPR001878">
    <property type="entry name" value="Znf_CCHC"/>
</dbReference>
<keyword evidence="1" id="KW-0863">Zinc-finger</keyword>
<feature type="compositionally biased region" description="Polar residues" evidence="2">
    <location>
        <begin position="106"/>
        <end position="137"/>
    </location>
</feature>
<keyword evidence="1" id="KW-0479">Metal-binding</keyword>
<feature type="compositionally biased region" description="Polar residues" evidence="2">
    <location>
        <begin position="213"/>
        <end position="223"/>
    </location>
</feature>
<dbReference type="PROSITE" id="PS50158">
    <property type="entry name" value="ZF_CCHC"/>
    <property type="match status" value="1"/>
</dbReference>
<dbReference type="Proteomes" id="UP000694930">
    <property type="component" value="Chromosome 5"/>
</dbReference>
<dbReference type="PANTHER" id="PTHR34482:SF57">
    <property type="entry name" value="RETROTRANSPOSON GAG DOMAIN-CONTAINING PROTEIN"/>
    <property type="match status" value="1"/>
</dbReference>
<gene>
    <name evidence="5" type="primary">LOC107019406</name>
</gene>
<keyword evidence="1" id="KW-0862">Zinc</keyword>
<feature type="domain" description="CCHC-type" evidence="3">
    <location>
        <begin position="183"/>
        <end position="199"/>
    </location>
</feature>
<dbReference type="RefSeq" id="XP_015075402.1">
    <property type="nucleotide sequence ID" value="XM_015219916.1"/>
</dbReference>
<dbReference type="InterPro" id="IPR036875">
    <property type="entry name" value="Znf_CCHC_sf"/>
</dbReference>
<keyword evidence="4" id="KW-1185">Reference proteome</keyword>
<dbReference type="SMART" id="SM00343">
    <property type="entry name" value="ZnF_C2HC"/>
    <property type="match status" value="1"/>
</dbReference>
<reference evidence="4" key="1">
    <citation type="journal article" date="2014" name="Nat. Genet.">
        <title>The genome of the stress-tolerant wild tomato species Solanum pennellii.</title>
        <authorList>
            <person name="Bolger A."/>
            <person name="Scossa F."/>
            <person name="Bolger M.E."/>
            <person name="Lanz C."/>
            <person name="Maumus F."/>
            <person name="Tohge T."/>
            <person name="Quesneville H."/>
            <person name="Alseekh S."/>
            <person name="Sorensen I."/>
            <person name="Lichtenstein G."/>
            <person name="Fich E.A."/>
            <person name="Conte M."/>
            <person name="Keller H."/>
            <person name="Schneeberger K."/>
            <person name="Schwacke R."/>
            <person name="Ofner I."/>
            <person name="Vrebalov J."/>
            <person name="Xu Y."/>
            <person name="Osorio S."/>
            <person name="Aflitos S.A."/>
            <person name="Schijlen E."/>
            <person name="Jimenez-Gomez J.M."/>
            <person name="Ryngajllo M."/>
            <person name="Kimura S."/>
            <person name="Kumar R."/>
            <person name="Koenig D."/>
            <person name="Headland L.R."/>
            <person name="Maloof J.N."/>
            <person name="Sinha N."/>
            <person name="van Ham R.C."/>
            <person name="Lankhorst R.K."/>
            <person name="Mao L."/>
            <person name="Vogel A."/>
            <person name="Arsova B."/>
            <person name="Panstruga R."/>
            <person name="Fei Z."/>
            <person name="Rose J.K."/>
            <person name="Zamir D."/>
            <person name="Carrari F."/>
            <person name="Giovannoni J.J."/>
            <person name="Weigel D."/>
            <person name="Usadel B."/>
            <person name="Fernie A.R."/>
        </authorList>
    </citation>
    <scope>NUCLEOTIDE SEQUENCE [LARGE SCALE GENOMIC DNA]</scope>
    <source>
        <strain evidence="4">cv. LA0716</strain>
    </source>
</reference>
<sequence length="223" mass="23942">MSSEMKGGSPTDFELLTGSTIMLPRRANTRNVNAKNTNVSPPVPDQEVPNADFRNVIQMLAQSMTNQINRVHASVDANSGSAAAMVQGDKLREQPKDNKKDRTGNYDYSQQKSGDENCSQSQQKFSAPTSSSASVPLSKNRYDQKVRAPSSKSQGSVVGTKTYPTCPKCGKNHPSECLAGKERCFGCGQSGHRLKDCPSRKVQGGGNGRDQSKTSSAPASRPT</sequence>
<feature type="compositionally biased region" description="Polar residues" evidence="2">
    <location>
        <begin position="150"/>
        <end position="159"/>
    </location>
</feature>
<feature type="region of interest" description="Disordered" evidence="2">
    <location>
        <begin position="191"/>
        <end position="223"/>
    </location>
</feature>
<feature type="compositionally biased region" description="Polar residues" evidence="2">
    <location>
        <begin position="29"/>
        <end position="40"/>
    </location>
</feature>
<evidence type="ECO:0000256" key="2">
    <source>
        <dbReference type="SAM" id="MobiDB-lite"/>
    </source>
</evidence>
<dbReference type="GeneID" id="107019406"/>